<reference evidence="1 2" key="1">
    <citation type="submission" date="2016-03" db="EMBL/GenBank/DDBJ databases">
        <title>EvidentialGene: Evidence-directed Construction of Genes on Genomes.</title>
        <authorList>
            <person name="Gilbert D.G."/>
            <person name="Choi J.-H."/>
            <person name="Mockaitis K."/>
            <person name="Colbourne J."/>
            <person name="Pfrender M."/>
        </authorList>
    </citation>
    <scope>NUCLEOTIDE SEQUENCE [LARGE SCALE GENOMIC DNA]</scope>
    <source>
        <strain evidence="1 2">Xinb3</strain>
        <tissue evidence="1">Complete organism</tissue>
    </source>
</reference>
<name>A0A164TVW6_9CRUS</name>
<accession>A0A164TVW6</accession>
<evidence type="ECO:0000313" key="1">
    <source>
        <dbReference type="EMBL" id="KZS10806.1"/>
    </source>
</evidence>
<dbReference type="EMBL" id="LRGB01001700">
    <property type="protein sequence ID" value="KZS10806.1"/>
    <property type="molecule type" value="Genomic_DNA"/>
</dbReference>
<gene>
    <name evidence="1" type="ORF">APZ42_024635</name>
</gene>
<organism evidence="1 2">
    <name type="scientific">Daphnia magna</name>
    <dbReference type="NCBI Taxonomy" id="35525"/>
    <lineage>
        <taxon>Eukaryota</taxon>
        <taxon>Metazoa</taxon>
        <taxon>Ecdysozoa</taxon>
        <taxon>Arthropoda</taxon>
        <taxon>Crustacea</taxon>
        <taxon>Branchiopoda</taxon>
        <taxon>Diplostraca</taxon>
        <taxon>Cladocera</taxon>
        <taxon>Anomopoda</taxon>
        <taxon>Daphniidae</taxon>
        <taxon>Daphnia</taxon>
    </lineage>
</organism>
<sequence>MPVSRVFYRRNSNNKEKKKGRSRTIGYVTRTRMGCNNNRIFVVFMINDVYVCVGGCVPFNNNKKGIFFCVRCNNSLASPVTFLLFSI</sequence>
<evidence type="ECO:0000313" key="2">
    <source>
        <dbReference type="Proteomes" id="UP000076858"/>
    </source>
</evidence>
<keyword evidence="2" id="KW-1185">Reference proteome</keyword>
<proteinExistence type="predicted"/>
<dbReference type="Proteomes" id="UP000076858">
    <property type="component" value="Unassembled WGS sequence"/>
</dbReference>
<comment type="caution">
    <text evidence="1">The sequence shown here is derived from an EMBL/GenBank/DDBJ whole genome shotgun (WGS) entry which is preliminary data.</text>
</comment>
<protein>
    <submittedName>
        <fullName evidence="1">Uncharacterized protein</fullName>
    </submittedName>
</protein>
<dbReference type="AlphaFoldDB" id="A0A164TVW6"/>